<feature type="binding site" description="axial binding residue" evidence="7">
    <location>
        <position position="348"/>
    </location>
    <ligand>
        <name>heme</name>
        <dbReference type="ChEBI" id="CHEBI:30413"/>
    </ligand>
    <ligandPart>
        <name>Fe</name>
        <dbReference type="ChEBI" id="CHEBI:18248"/>
    </ligandPart>
</feature>
<name>A0A809XBC7_9BRAD</name>
<evidence type="ECO:0000313" key="11">
    <source>
        <dbReference type="EMBL" id="BCE50482.1"/>
    </source>
</evidence>
<dbReference type="InterPro" id="IPR001128">
    <property type="entry name" value="Cyt_P450"/>
</dbReference>
<comment type="similarity">
    <text evidence="1 8">Belongs to the cytochrome P450 family.</text>
</comment>
<dbReference type="PRINTS" id="PR00385">
    <property type="entry name" value="P450"/>
</dbReference>
<keyword evidence="6 8" id="KW-0503">Monooxygenase</keyword>
<evidence type="ECO:0000256" key="1">
    <source>
        <dbReference type="ARBA" id="ARBA00010617"/>
    </source>
</evidence>
<accession>A0A809XBC7</accession>
<dbReference type="Gene3D" id="1.10.630.10">
    <property type="entry name" value="Cytochrome P450"/>
    <property type="match status" value="1"/>
</dbReference>
<dbReference type="EMBL" id="AP023094">
    <property type="protein sequence ID" value="BCE50482.1"/>
    <property type="molecule type" value="Genomic_DNA"/>
</dbReference>
<dbReference type="PRINTS" id="PR00463">
    <property type="entry name" value="EP450I"/>
</dbReference>
<dbReference type="Pfam" id="PF00067">
    <property type="entry name" value="p450"/>
    <property type="match status" value="2"/>
</dbReference>
<evidence type="ECO:0000256" key="7">
    <source>
        <dbReference type="PIRSR" id="PIRSR602401-1"/>
    </source>
</evidence>
<keyword evidence="2 7" id="KW-0349">Heme</keyword>
<dbReference type="GO" id="GO:0020037">
    <property type="term" value="F:heme binding"/>
    <property type="evidence" value="ECO:0007669"/>
    <property type="project" value="InterPro"/>
</dbReference>
<dbReference type="PANTHER" id="PTHR24291">
    <property type="entry name" value="CYTOCHROME P450 FAMILY 4"/>
    <property type="match status" value="1"/>
</dbReference>
<dbReference type="AlphaFoldDB" id="A0A809XBC7"/>
<reference evidence="11" key="3">
    <citation type="submission" date="2020-05" db="EMBL/GenBank/DDBJ databases">
        <title>Complete genome sequence of Bradyrhizobium diazoefficiens XF4 isolated from soybean nodule.</title>
        <authorList>
            <person name="Noda R."/>
            <person name="Kakizaki K."/>
            <person name="Minamisawa K."/>
        </authorList>
    </citation>
    <scope>NUCLEOTIDE SEQUENCE</scope>
    <source>
        <strain evidence="11">XF4</strain>
    </source>
</reference>
<keyword evidence="3 7" id="KW-0479">Metal-binding</keyword>
<keyword evidence="4 8" id="KW-0560">Oxidoreductase</keyword>
<dbReference type="SUPFAM" id="SSF48264">
    <property type="entry name" value="Cytochrome P450"/>
    <property type="match status" value="1"/>
</dbReference>
<dbReference type="InterPro" id="IPR050196">
    <property type="entry name" value="Cytochrome_P450_Monoox"/>
</dbReference>
<evidence type="ECO:0000313" key="12">
    <source>
        <dbReference type="EMBL" id="BCE93985.1"/>
    </source>
</evidence>
<dbReference type="GO" id="GO:0005506">
    <property type="term" value="F:iron ion binding"/>
    <property type="evidence" value="ECO:0007669"/>
    <property type="project" value="InterPro"/>
</dbReference>
<evidence type="ECO:0000256" key="6">
    <source>
        <dbReference type="ARBA" id="ARBA00023033"/>
    </source>
</evidence>
<dbReference type="InterPro" id="IPR036396">
    <property type="entry name" value="Cyt_P450_sf"/>
</dbReference>
<evidence type="ECO:0000256" key="3">
    <source>
        <dbReference type="ARBA" id="ARBA00022723"/>
    </source>
</evidence>
<evidence type="ECO:0000313" key="10">
    <source>
        <dbReference type="EMBL" id="BCE24225.1"/>
    </source>
</evidence>
<keyword evidence="5 7" id="KW-0408">Iron</keyword>
<organism evidence="10">
    <name type="scientific">Bradyrhizobium diazoefficiens</name>
    <dbReference type="NCBI Taxonomy" id="1355477"/>
    <lineage>
        <taxon>Bacteria</taxon>
        <taxon>Pseudomonadati</taxon>
        <taxon>Pseudomonadota</taxon>
        <taxon>Alphaproteobacteria</taxon>
        <taxon>Hyphomicrobiales</taxon>
        <taxon>Nitrobacteraceae</taxon>
        <taxon>Bradyrhizobium</taxon>
    </lineage>
</organism>
<proteinExistence type="inferred from homology"/>
<sequence>MSKCFKRYGNIYRASVYGSDVYVISTPEYAEHVLRKNWQNYKKGLAIKRIAWLLGNGLMVSEGEFWKHQRRMIQPAFRHNAIGAFSHVITAANVALLERWKQGAREKKSVNATRDISRMVAESVLSAIFGADYEYVRPHFSILTDESARNLEFAKEFRSLGEIVSRVAAERRKKNIRSADMLGMLMEARDRDSGQIMPDRQLVNETMTLIVAGHETTASTLNWIWYLLSQHPEVEEKLWRELDNVPASELPDLNDLGRFSYTRRIIEEALRLYPPGWLMTRRALKDDYLGDYFVPAGTEVYISTYHIQRHRKLWEAADSFRPDRFGPDFLQERHPPTMLPFSVGPRNCIGEIFARLEMQIHLVMIARQLRLGYDEEKPPELEAAVNLRSKHDFVMTPEIRASANGYETRRRGPETRAMSSGGGA</sequence>
<dbReference type="GO" id="GO:0004497">
    <property type="term" value="F:monooxygenase activity"/>
    <property type="evidence" value="ECO:0007669"/>
    <property type="project" value="UniProtKB-KW"/>
</dbReference>
<dbReference type="InterPro" id="IPR017972">
    <property type="entry name" value="Cyt_P450_CS"/>
</dbReference>
<evidence type="ECO:0000256" key="9">
    <source>
        <dbReference type="SAM" id="MobiDB-lite"/>
    </source>
</evidence>
<reference evidence="10" key="1">
    <citation type="submission" date="2020-05" db="EMBL/GenBank/DDBJ databases">
        <title>Complete genome sequence of Bradyrhizobium diazoefficiens XF1 isolated from soybean nodule.</title>
        <authorList>
            <person name="Noda R."/>
            <person name="Kakizaki K."/>
            <person name="Minamisawa K."/>
        </authorList>
    </citation>
    <scope>NUCLEOTIDE SEQUENCE</scope>
    <source>
        <strain evidence="10">XF1</strain>
    </source>
</reference>
<reference evidence="12" key="2">
    <citation type="submission" date="2020-05" db="EMBL/GenBank/DDBJ databases">
        <title>Complete genome sequence of Bradyrhizobium diazoefficiens XF10 isolated from soybean nodule.</title>
        <authorList>
            <person name="Noda R."/>
            <person name="Kakizaki K."/>
            <person name="Minamisawa K."/>
        </authorList>
    </citation>
    <scope>NUCLEOTIDE SEQUENCE</scope>
    <source>
        <strain evidence="12">XF10</strain>
    </source>
</reference>
<evidence type="ECO:0000256" key="8">
    <source>
        <dbReference type="RuleBase" id="RU000461"/>
    </source>
</evidence>
<dbReference type="PANTHER" id="PTHR24291:SF50">
    <property type="entry name" value="BIFUNCTIONAL ALBAFLAVENONE MONOOXYGENASE_TERPENE SYNTHASE"/>
    <property type="match status" value="1"/>
</dbReference>
<evidence type="ECO:0000256" key="2">
    <source>
        <dbReference type="ARBA" id="ARBA00022617"/>
    </source>
</evidence>
<feature type="region of interest" description="Disordered" evidence="9">
    <location>
        <begin position="405"/>
        <end position="424"/>
    </location>
</feature>
<gene>
    <name evidence="12" type="ORF">XF10B_67830</name>
    <name evidence="10" type="ORF">XF1B_69060</name>
    <name evidence="11" type="ORF">XF4B_68310</name>
</gene>
<evidence type="ECO:0000256" key="4">
    <source>
        <dbReference type="ARBA" id="ARBA00023002"/>
    </source>
</evidence>
<dbReference type="EMBL" id="AP023099">
    <property type="protein sequence ID" value="BCE93985.1"/>
    <property type="molecule type" value="Genomic_DNA"/>
</dbReference>
<dbReference type="PROSITE" id="PS00086">
    <property type="entry name" value="CYTOCHROME_P450"/>
    <property type="match status" value="1"/>
</dbReference>
<comment type="cofactor">
    <cofactor evidence="7">
        <name>heme</name>
        <dbReference type="ChEBI" id="CHEBI:30413"/>
    </cofactor>
</comment>
<dbReference type="InterPro" id="IPR002401">
    <property type="entry name" value="Cyt_P450_E_grp-I"/>
</dbReference>
<evidence type="ECO:0000256" key="5">
    <source>
        <dbReference type="ARBA" id="ARBA00023004"/>
    </source>
</evidence>
<protein>
    <submittedName>
        <fullName evidence="10">Cytochrome P450</fullName>
    </submittedName>
</protein>
<dbReference type="EMBL" id="AP023091">
    <property type="protein sequence ID" value="BCE24225.1"/>
    <property type="molecule type" value="Genomic_DNA"/>
</dbReference>
<dbReference type="GO" id="GO:0016705">
    <property type="term" value="F:oxidoreductase activity, acting on paired donors, with incorporation or reduction of molecular oxygen"/>
    <property type="evidence" value="ECO:0007669"/>
    <property type="project" value="InterPro"/>
</dbReference>